<protein>
    <submittedName>
        <fullName evidence="2">Uncharacterized protein</fullName>
    </submittedName>
</protein>
<dbReference type="Proteomes" id="UP000284842">
    <property type="component" value="Unassembled WGS sequence"/>
</dbReference>
<evidence type="ECO:0000256" key="1">
    <source>
        <dbReference type="SAM" id="MobiDB-lite"/>
    </source>
</evidence>
<name>A0A409W6U5_9AGAR</name>
<dbReference type="InParanoid" id="A0A409W6U5"/>
<reference evidence="2 3" key="1">
    <citation type="journal article" date="2018" name="Evol. Lett.">
        <title>Horizontal gene cluster transfer increased hallucinogenic mushroom diversity.</title>
        <authorList>
            <person name="Reynolds H.T."/>
            <person name="Vijayakumar V."/>
            <person name="Gluck-Thaler E."/>
            <person name="Korotkin H.B."/>
            <person name="Matheny P.B."/>
            <person name="Slot J.C."/>
        </authorList>
    </citation>
    <scope>NUCLEOTIDE SEQUENCE [LARGE SCALE GENOMIC DNA]</scope>
    <source>
        <strain evidence="2 3">2629</strain>
    </source>
</reference>
<proteinExistence type="predicted"/>
<dbReference type="OrthoDB" id="3067373at2759"/>
<evidence type="ECO:0000313" key="3">
    <source>
        <dbReference type="Proteomes" id="UP000284842"/>
    </source>
</evidence>
<accession>A0A409W6U5</accession>
<organism evidence="2 3">
    <name type="scientific">Panaeolus cyanescens</name>
    <dbReference type="NCBI Taxonomy" id="181874"/>
    <lineage>
        <taxon>Eukaryota</taxon>
        <taxon>Fungi</taxon>
        <taxon>Dikarya</taxon>
        <taxon>Basidiomycota</taxon>
        <taxon>Agaricomycotina</taxon>
        <taxon>Agaricomycetes</taxon>
        <taxon>Agaricomycetidae</taxon>
        <taxon>Agaricales</taxon>
        <taxon>Agaricineae</taxon>
        <taxon>Galeropsidaceae</taxon>
        <taxon>Panaeolus</taxon>
    </lineage>
</organism>
<comment type="caution">
    <text evidence="2">The sequence shown here is derived from an EMBL/GenBank/DDBJ whole genome shotgun (WGS) entry which is preliminary data.</text>
</comment>
<dbReference type="EMBL" id="NHTK01005768">
    <property type="protein sequence ID" value="PPQ74218.1"/>
    <property type="molecule type" value="Genomic_DNA"/>
</dbReference>
<evidence type="ECO:0000313" key="2">
    <source>
        <dbReference type="EMBL" id="PPQ74218.1"/>
    </source>
</evidence>
<feature type="compositionally biased region" description="Basic and acidic residues" evidence="1">
    <location>
        <begin position="312"/>
        <end position="326"/>
    </location>
</feature>
<sequence>MNEHYDTIKAGEELDSIASNRISKDKDIMADEYVQNAKMMDYLIVQQKHPIVWKLAYANNPEEEVLLRLPGILCQKELPPVTIPLDTLTRKHTKKYLRQQVQITGLGGIQFDHAINKIREIYLKFADKLDEKLLHPWRPDSFNSFPAINAATRYFTPTRMAASSTSVAFASYVDPDGRLKQAMGSEFIHTMENRVEYYEMIHGLNDGVSYRAVDPVTFKVGDIVEAILAFSVVPVTPQDIRNGSKKMIISLRSLALLDNTQRMNAALVEMQTQASISFIQPLAPSANKRRRVRFNQDATDEEDSIMGLKRLHLADSERSSPRKQEVPVDVQGEGNPRKPVAVSELFGVSLLTIAETKQWNEAEAISQMHFLDQVDKAPLSTLLALNDAGYIDREKIAETLHTRLHELTAKPFCLKADVIFLFLHRFGAKLSGSVLIRLIHPDDKFEPDDLDFYIEAAVENEAIDFLIKHGYIWSKPQFDINRSTSSQSQTNYSYPHSSSYTRLYRLCLPQSHGGKSINLIVSKGKSILPILCFHSTQVMNYLSHHGLVILYPDTTLNHIGISNTPGNISDMAPLAQAGIRKYEQRGWTFKYSRQLAPHKCSLHPYCAQFLRSIHDHAVLHVPTLYYALQDETIVQEARMKDAMLGNWRLAGGKNCLKTSSASNHGYAYVDGEKVDATGGKTK</sequence>
<dbReference type="AlphaFoldDB" id="A0A409W6U5"/>
<feature type="region of interest" description="Disordered" evidence="1">
    <location>
        <begin position="312"/>
        <end position="334"/>
    </location>
</feature>
<gene>
    <name evidence="2" type="ORF">CVT24_001132</name>
</gene>
<keyword evidence="3" id="KW-1185">Reference proteome</keyword>